<dbReference type="GO" id="GO:0015095">
    <property type="term" value="F:magnesium ion transmembrane transporter activity"/>
    <property type="evidence" value="ECO:0007669"/>
    <property type="project" value="UniProtKB-UniRule"/>
</dbReference>
<dbReference type="InterPro" id="IPR006669">
    <property type="entry name" value="MgtE_transporter"/>
</dbReference>
<sequence>MVETVLLSDIVVLIEEKRFDKLKATIVKYFPQDIAELIEELHNGHKGIVFRLLPKNLAIDVFEHLAHPEQEKLLFSFSDARIKETLEEMSPDARTDLLEELPAKVVKKLITLLSPEERKLINRLLNYPEDSVGRLLTPDFVDLRMGMTARKAIKRIRRVGLDKETVFYLYVIDEKRTLMGVVSLKALVLADPGTLVKDVMFEDFVAVSARTDQEEAANLAQRYDLLALPVLDDERRLLGIITFDDLMDVFEEEVTEDFHKMAAITPAEEEYFHTGIFRSMSRRVIWLILLLFTGGISSSILKMYSGTIEMIVSLTFFIPMLLGTCGNSGTQSATLVIRGLATGEIESQDFLKVVKREVIVGLLLGGILGVFGFLRVFLSQRDFWLSVSTGMTFLCALVAATLSGSSLPLILKQLKLDPAVLAGPSITTIMDVVGLIIYFEMARHFILPHL</sequence>
<gene>
    <name evidence="11" type="primary">mgtE</name>
    <name evidence="11" type="ORF">CSB45_03195</name>
</gene>
<reference evidence="11 12" key="1">
    <citation type="submission" date="2017-10" db="EMBL/GenBank/DDBJ databases">
        <title>Novel microbial diversity and functional potential in the marine mammal oral microbiome.</title>
        <authorList>
            <person name="Dudek N.K."/>
            <person name="Sun C.L."/>
            <person name="Burstein D."/>
            <person name="Kantor R.S."/>
            <person name="Aliaga Goltsman D.S."/>
            <person name="Bik E.M."/>
            <person name="Thomas B.C."/>
            <person name="Banfield J.F."/>
            <person name="Relman D.A."/>
        </authorList>
    </citation>
    <scope>NUCLEOTIDE SEQUENCE [LARGE SCALE GENOMIC DNA]</scope>
    <source>
        <strain evidence="11">DOLZORAL124_49_17</strain>
    </source>
</reference>
<keyword evidence="3 9" id="KW-0813">Transport</keyword>
<feature type="transmembrane region" description="Helical" evidence="9">
    <location>
        <begin position="284"/>
        <end position="304"/>
    </location>
</feature>
<comment type="subunit">
    <text evidence="9">Homodimer.</text>
</comment>
<evidence type="ECO:0000256" key="4">
    <source>
        <dbReference type="ARBA" id="ARBA00022692"/>
    </source>
</evidence>
<protein>
    <recommendedName>
        <fullName evidence="9">Magnesium transporter MgtE</fullName>
    </recommendedName>
</protein>
<feature type="transmembrane region" description="Helical" evidence="9">
    <location>
        <begin position="310"/>
        <end position="337"/>
    </location>
</feature>
<dbReference type="GO" id="GO:0046872">
    <property type="term" value="F:metal ion binding"/>
    <property type="evidence" value="ECO:0007669"/>
    <property type="project" value="UniProtKB-KW"/>
</dbReference>
<dbReference type="Pfam" id="PF01769">
    <property type="entry name" value="MgtE"/>
    <property type="match status" value="1"/>
</dbReference>
<dbReference type="CDD" id="cd04606">
    <property type="entry name" value="CBS_pair_Mg_transporter"/>
    <property type="match status" value="1"/>
</dbReference>
<keyword evidence="9" id="KW-0479">Metal-binding</keyword>
<dbReference type="InterPro" id="IPR046342">
    <property type="entry name" value="CBS_dom_sf"/>
</dbReference>
<evidence type="ECO:0000313" key="11">
    <source>
        <dbReference type="EMBL" id="PID58563.1"/>
    </source>
</evidence>
<evidence type="ECO:0000256" key="1">
    <source>
        <dbReference type="ARBA" id="ARBA00004141"/>
    </source>
</evidence>
<evidence type="ECO:0000313" key="12">
    <source>
        <dbReference type="Proteomes" id="UP000229740"/>
    </source>
</evidence>
<comment type="similarity">
    <text evidence="2 9">Belongs to the SLC41A transporter family.</text>
</comment>
<dbReference type="InterPro" id="IPR036739">
    <property type="entry name" value="SLC41_membr_dom_sf"/>
</dbReference>
<dbReference type="SUPFAM" id="SSF54631">
    <property type="entry name" value="CBS-domain pair"/>
    <property type="match status" value="1"/>
</dbReference>
<accession>A0A2G6E905</accession>
<dbReference type="InterPro" id="IPR000644">
    <property type="entry name" value="CBS_dom"/>
</dbReference>
<dbReference type="SMART" id="SM00924">
    <property type="entry name" value="MgtE_N"/>
    <property type="match status" value="1"/>
</dbReference>
<dbReference type="EMBL" id="PDPS01000022">
    <property type="protein sequence ID" value="PID58563.1"/>
    <property type="molecule type" value="Genomic_DNA"/>
</dbReference>
<keyword evidence="9" id="KW-1003">Cell membrane</keyword>
<dbReference type="Pfam" id="PF03448">
    <property type="entry name" value="MgtE_N"/>
    <property type="match status" value="1"/>
</dbReference>
<dbReference type="SUPFAM" id="SSF161093">
    <property type="entry name" value="MgtE membrane domain-like"/>
    <property type="match status" value="1"/>
</dbReference>
<dbReference type="NCBIfam" id="TIGR00400">
    <property type="entry name" value="mgtE"/>
    <property type="match status" value="1"/>
</dbReference>
<proteinExistence type="inferred from homology"/>
<dbReference type="Gene3D" id="1.10.357.20">
    <property type="entry name" value="SLC41 divalent cation transporters, integral membrane domain"/>
    <property type="match status" value="1"/>
</dbReference>
<dbReference type="InterPro" id="IPR006667">
    <property type="entry name" value="SLC41_membr_dom"/>
</dbReference>
<comment type="caution">
    <text evidence="11">The sequence shown here is derived from an EMBL/GenBank/DDBJ whole genome shotgun (WGS) entry which is preliminary data.</text>
</comment>
<dbReference type="Gene3D" id="3.10.580.10">
    <property type="entry name" value="CBS-domain"/>
    <property type="match status" value="1"/>
</dbReference>
<evidence type="ECO:0000256" key="7">
    <source>
        <dbReference type="ARBA" id="ARBA00023136"/>
    </source>
</evidence>
<feature type="transmembrane region" description="Helical" evidence="9">
    <location>
        <begin position="383"/>
        <end position="407"/>
    </location>
</feature>
<dbReference type="SUPFAM" id="SSF158791">
    <property type="entry name" value="MgtE N-terminal domain-like"/>
    <property type="match status" value="1"/>
</dbReference>
<dbReference type="PANTHER" id="PTHR43773:SF1">
    <property type="entry name" value="MAGNESIUM TRANSPORTER MGTE"/>
    <property type="match status" value="1"/>
</dbReference>
<keyword evidence="4 9" id="KW-0812">Transmembrane</keyword>
<keyword evidence="8" id="KW-0129">CBS domain</keyword>
<feature type="transmembrane region" description="Helical" evidence="9">
    <location>
        <begin position="358"/>
        <end position="377"/>
    </location>
</feature>
<evidence type="ECO:0000256" key="9">
    <source>
        <dbReference type="RuleBase" id="RU362011"/>
    </source>
</evidence>
<keyword evidence="6 9" id="KW-1133">Transmembrane helix</keyword>
<evidence type="ECO:0000256" key="3">
    <source>
        <dbReference type="ARBA" id="ARBA00022448"/>
    </source>
</evidence>
<dbReference type="Gene3D" id="1.25.60.10">
    <property type="entry name" value="MgtE N-terminal domain-like"/>
    <property type="match status" value="1"/>
</dbReference>
<evidence type="ECO:0000256" key="2">
    <source>
        <dbReference type="ARBA" id="ARBA00009749"/>
    </source>
</evidence>
<comment type="subcellular location">
    <subcellularLocation>
        <location evidence="9">Cell membrane</location>
        <topology evidence="9">Multi-pass membrane protein</topology>
    </subcellularLocation>
    <subcellularLocation>
        <location evidence="1">Membrane</location>
        <topology evidence="1">Multi-pass membrane protein</topology>
    </subcellularLocation>
</comment>
<dbReference type="SMART" id="SM00116">
    <property type="entry name" value="CBS"/>
    <property type="match status" value="1"/>
</dbReference>
<dbReference type="PROSITE" id="PS51371">
    <property type="entry name" value="CBS"/>
    <property type="match status" value="1"/>
</dbReference>
<organism evidence="11 12">
    <name type="scientific">candidate division KSB3 bacterium</name>
    <dbReference type="NCBI Taxonomy" id="2044937"/>
    <lineage>
        <taxon>Bacteria</taxon>
        <taxon>candidate division KSB3</taxon>
    </lineage>
</organism>
<dbReference type="GO" id="GO:0005886">
    <property type="term" value="C:plasma membrane"/>
    <property type="evidence" value="ECO:0007669"/>
    <property type="project" value="UniProtKB-SubCell"/>
</dbReference>
<dbReference type="AlphaFoldDB" id="A0A2G6E905"/>
<dbReference type="PANTHER" id="PTHR43773">
    <property type="entry name" value="MAGNESIUM TRANSPORTER MGTE"/>
    <property type="match status" value="1"/>
</dbReference>
<evidence type="ECO:0000256" key="8">
    <source>
        <dbReference type="PROSITE-ProRule" id="PRU00703"/>
    </source>
</evidence>
<evidence type="ECO:0000256" key="6">
    <source>
        <dbReference type="ARBA" id="ARBA00022989"/>
    </source>
</evidence>
<dbReference type="InterPro" id="IPR006668">
    <property type="entry name" value="Mg_transptr_MgtE_intracell_dom"/>
</dbReference>
<keyword evidence="7 9" id="KW-0472">Membrane</keyword>
<comment type="function">
    <text evidence="9">Acts as a magnesium transporter.</text>
</comment>
<dbReference type="Pfam" id="PF00571">
    <property type="entry name" value="CBS"/>
    <property type="match status" value="2"/>
</dbReference>
<keyword evidence="5 9" id="KW-0460">Magnesium</keyword>
<evidence type="ECO:0000256" key="5">
    <source>
        <dbReference type="ARBA" id="ARBA00022842"/>
    </source>
</evidence>
<feature type="domain" description="CBS" evidence="10">
    <location>
        <begin position="200"/>
        <end position="256"/>
    </location>
</feature>
<evidence type="ECO:0000259" key="10">
    <source>
        <dbReference type="PROSITE" id="PS51371"/>
    </source>
</evidence>
<name>A0A2G6E905_9BACT</name>
<feature type="transmembrane region" description="Helical" evidence="9">
    <location>
        <begin position="419"/>
        <end position="439"/>
    </location>
</feature>
<dbReference type="InterPro" id="IPR038076">
    <property type="entry name" value="MgtE_N_sf"/>
</dbReference>
<dbReference type="Proteomes" id="UP000229740">
    <property type="component" value="Unassembled WGS sequence"/>
</dbReference>